<organism evidence="1 2">
    <name type="scientific">Halogeometricum pallidum JCM 14848</name>
    <dbReference type="NCBI Taxonomy" id="1227487"/>
    <lineage>
        <taxon>Archaea</taxon>
        <taxon>Methanobacteriati</taxon>
        <taxon>Methanobacteriota</taxon>
        <taxon>Stenosarchaea group</taxon>
        <taxon>Halobacteria</taxon>
        <taxon>Halobacteriales</taxon>
        <taxon>Haloferacaceae</taxon>
        <taxon>Halogeometricum</taxon>
    </lineage>
</organism>
<dbReference type="RefSeq" id="WP_008389362.1">
    <property type="nucleotide sequence ID" value="NZ_AOIV01000041.1"/>
</dbReference>
<dbReference type="EMBL" id="AOIV01000041">
    <property type="protein sequence ID" value="ELZ27342.1"/>
    <property type="molecule type" value="Genomic_DNA"/>
</dbReference>
<proteinExistence type="predicted"/>
<keyword evidence="2" id="KW-1185">Reference proteome</keyword>
<reference evidence="1 2" key="1">
    <citation type="journal article" date="2014" name="PLoS Genet.">
        <title>Phylogenetically driven sequencing of extremely halophilic archaea reveals strategies for static and dynamic osmo-response.</title>
        <authorList>
            <person name="Becker E.A."/>
            <person name="Seitzer P.M."/>
            <person name="Tritt A."/>
            <person name="Larsen D."/>
            <person name="Krusor M."/>
            <person name="Yao A.I."/>
            <person name="Wu D."/>
            <person name="Madern D."/>
            <person name="Eisen J.A."/>
            <person name="Darling A.E."/>
            <person name="Facciotti M.T."/>
        </authorList>
    </citation>
    <scope>NUCLEOTIDE SEQUENCE [LARGE SCALE GENOMIC DNA]</scope>
    <source>
        <strain evidence="1 2">JCM 14848</strain>
    </source>
</reference>
<dbReference type="InParanoid" id="M0CY17"/>
<gene>
    <name evidence="1" type="ORF">C474_18389</name>
</gene>
<dbReference type="OrthoDB" id="280465at2157"/>
<comment type="caution">
    <text evidence="1">The sequence shown here is derived from an EMBL/GenBank/DDBJ whole genome shotgun (WGS) entry which is preliminary data.</text>
</comment>
<evidence type="ECO:0000313" key="2">
    <source>
        <dbReference type="Proteomes" id="UP000011513"/>
    </source>
</evidence>
<evidence type="ECO:0008006" key="3">
    <source>
        <dbReference type="Google" id="ProtNLM"/>
    </source>
</evidence>
<dbReference type="AlphaFoldDB" id="M0CY17"/>
<dbReference type="eggNOG" id="arCOG11888">
    <property type="taxonomic scope" value="Archaea"/>
</dbReference>
<protein>
    <recommendedName>
        <fullName evidence="3">Small CPxCG-related zinc finger protein</fullName>
    </recommendedName>
</protein>
<evidence type="ECO:0000313" key="1">
    <source>
        <dbReference type="EMBL" id="ELZ27342.1"/>
    </source>
</evidence>
<name>M0CY17_HALPD</name>
<accession>M0CY17</accession>
<sequence length="62" mass="6914">MSQLTADNTNAFAHRIAGDSLVYDCPDCEFGEVLVTHLIESEDARCLDCGARYRLHVERVDA</sequence>
<dbReference type="Proteomes" id="UP000011513">
    <property type="component" value="Unassembled WGS sequence"/>
</dbReference>